<feature type="region of interest" description="Disordered" evidence="1">
    <location>
        <begin position="64"/>
        <end position="116"/>
    </location>
</feature>
<name>A0A183BBU7_9TREM</name>
<reference evidence="4" key="1">
    <citation type="submission" date="2016-06" db="UniProtKB">
        <authorList>
            <consortium name="WormBaseParasite"/>
        </authorList>
    </citation>
    <scope>IDENTIFICATION</scope>
</reference>
<gene>
    <name evidence="2" type="ORF">ECPE_LOCUS16682</name>
</gene>
<protein>
    <submittedName>
        <fullName evidence="4">Reverse transcriptase</fullName>
    </submittedName>
</protein>
<dbReference type="Proteomes" id="UP000272942">
    <property type="component" value="Unassembled WGS sequence"/>
</dbReference>
<evidence type="ECO:0000313" key="3">
    <source>
        <dbReference type="Proteomes" id="UP000272942"/>
    </source>
</evidence>
<dbReference type="WBParaSite" id="ECPE_0001672501-mRNA-1">
    <property type="protein sequence ID" value="ECPE_0001672501-mRNA-1"/>
    <property type="gene ID" value="ECPE_0001672501"/>
</dbReference>
<evidence type="ECO:0000256" key="1">
    <source>
        <dbReference type="SAM" id="MobiDB-lite"/>
    </source>
</evidence>
<sequence>MVALTSPTNFNYGDYAASLVDSMRQLHIQPPRQQTPLAYLLPLLAESSQVSIDRLKPAHLEETITFTNGPPHVAPPTTPVPTSPAPSTPVNPTTPLEQASDPDPPYRITSRGRVLK</sequence>
<organism evidence="4">
    <name type="scientific">Echinostoma caproni</name>
    <dbReference type="NCBI Taxonomy" id="27848"/>
    <lineage>
        <taxon>Eukaryota</taxon>
        <taxon>Metazoa</taxon>
        <taxon>Spiralia</taxon>
        <taxon>Lophotrochozoa</taxon>
        <taxon>Platyhelminthes</taxon>
        <taxon>Trematoda</taxon>
        <taxon>Digenea</taxon>
        <taxon>Plagiorchiida</taxon>
        <taxon>Echinostomata</taxon>
        <taxon>Echinostomatoidea</taxon>
        <taxon>Echinostomatidae</taxon>
        <taxon>Echinostoma</taxon>
    </lineage>
</organism>
<keyword evidence="3" id="KW-1185">Reference proteome</keyword>
<reference evidence="2 3" key="2">
    <citation type="submission" date="2018-11" db="EMBL/GenBank/DDBJ databases">
        <authorList>
            <consortium name="Pathogen Informatics"/>
        </authorList>
    </citation>
    <scope>NUCLEOTIDE SEQUENCE [LARGE SCALE GENOMIC DNA]</scope>
    <source>
        <strain evidence="2 3">Egypt</strain>
    </source>
</reference>
<proteinExistence type="predicted"/>
<dbReference type="EMBL" id="UZAN01065400">
    <property type="protein sequence ID" value="VDP93954.1"/>
    <property type="molecule type" value="Genomic_DNA"/>
</dbReference>
<evidence type="ECO:0000313" key="4">
    <source>
        <dbReference type="WBParaSite" id="ECPE_0001672501-mRNA-1"/>
    </source>
</evidence>
<evidence type="ECO:0000313" key="2">
    <source>
        <dbReference type="EMBL" id="VDP93954.1"/>
    </source>
</evidence>
<feature type="compositionally biased region" description="Pro residues" evidence="1">
    <location>
        <begin position="72"/>
        <end position="89"/>
    </location>
</feature>
<accession>A0A183BBU7</accession>
<dbReference type="OrthoDB" id="422540at2759"/>
<dbReference type="AlphaFoldDB" id="A0A183BBU7"/>